<evidence type="ECO:0000256" key="7">
    <source>
        <dbReference type="ARBA" id="ARBA00022448"/>
    </source>
</evidence>
<dbReference type="InterPro" id="IPR036618">
    <property type="entry name" value="PtsI_HPr-bd_sf"/>
</dbReference>
<comment type="catalytic activity">
    <reaction evidence="1 16">
        <text>L-histidyl-[protein] + phosphoenolpyruvate = N(pros)-phospho-L-histidyl-[protein] + pyruvate</text>
        <dbReference type="Rhea" id="RHEA:23880"/>
        <dbReference type="Rhea" id="RHEA-COMP:9745"/>
        <dbReference type="Rhea" id="RHEA-COMP:9746"/>
        <dbReference type="ChEBI" id="CHEBI:15361"/>
        <dbReference type="ChEBI" id="CHEBI:29979"/>
        <dbReference type="ChEBI" id="CHEBI:58702"/>
        <dbReference type="ChEBI" id="CHEBI:64837"/>
        <dbReference type="EC" id="2.7.3.9"/>
    </reaction>
</comment>
<comment type="cofactor">
    <cofactor evidence="2 16 19">
        <name>Mg(2+)</name>
        <dbReference type="ChEBI" id="CHEBI:18420"/>
    </cofactor>
</comment>
<sequence length="575" mass="63380">MDRPEHSPTRLTGIVGSKGVCTGRAYVFKRRIEVKKVFVPPEQIDRELERLEHAIELTRRDILAAQKEALDKHGAKYAAIFESHLLMLTDPQFKPQMVRKLKAEKVNVESIVRETVDALHAAFALIPDPYLRERAIDIKDVGDRILRHLMGLEGPLKEIGNEPFILIAAEITPSELLEFAKGRLEGICLDSGGATSHVAILANALGIPSVFGLGDLSRVARTGDLIHLDTRQEGLVILHPDLTVTAGATTSPTAPAGGPDLPQSHVTADGVPLRLGVNIARVEELPCLERLQIDRIGLFRSEFLFMESIDLPSEAFQENIYRQVTAAGRAMTVLRTIDIGSDKPVKYIPFPHEANPAMGFRSIRFALSRPDLLLPHVRAMVRAGAHSPTRIIFPMVSTPAELDGIDALFQRALDEVQPAQAPEWGIMVEVPSAIFMMEQIARRTRYISLGTNDLLQFFYAMDRTNERLNAHAHPLCLPFLRLLFYGVSVAKGEGITVGICGEMASDPAGFLTLLGIGLEEFSLRPGAVVPIRRLIPRLERRAVVSFVQQHLADGDLTDLRPAILEAFPAVRESNG</sequence>
<evidence type="ECO:0000256" key="18">
    <source>
        <dbReference type="PIRSR" id="PIRSR000732-2"/>
    </source>
</evidence>
<dbReference type="GO" id="GO:0046872">
    <property type="term" value="F:metal ion binding"/>
    <property type="evidence" value="ECO:0007669"/>
    <property type="project" value="UniProtKB-KW"/>
</dbReference>
<evidence type="ECO:0000256" key="13">
    <source>
        <dbReference type="ARBA" id="ARBA00022777"/>
    </source>
</evidence>
<dbReference type="Pfam" id="PF05524">
    <property type="entry name" value="PEP-utilisers_N"/>
    <property type="match status" value="1"/>
</dbReference>
<dbReference type="InterPro" id="IPR008731">
    <property type="entry name" value="PTS_EIN"/>
</dbReference>
<evidence type="ECO:0000256" key="9">
    <source>
        <dbReference type="ARBA" id="ARBA00022597"/>
    </source>
</evidence>
<keyword evidence="7 16" id="KW-0813">Transport</keyword>
<dbReference type="Pfam" id="PF00391">
    <property type="entry name" value="PEP-utilizers"/>
    <property type="match status" value="1"/>
</dbReference>
<comment type="subcellular location">
    <subcellularLocation>
        <location evidence="3 16">Cytoplasm</location>
    </subcellularLocation>
</comment>
<dbReference type="PRINTS" id="PR01736">
    <property type="entry name" value="PHPHTRNFRASE"/>
</dbReference>
<feature type="binding site" evidence="19">
    <location>
        <position position="453"/>
    </location>
    <ligand>
        <name>Mg(2+)</name>
        <dbReference type="ChEBI" id="CHEBI:18420"/>
    </ligand>
</feature>
<evidence type="ECO:0000256" key="15">
    <source>
        <dbReference type="ARBA" id="ARBA00033235"/>
    </source>
</evidence>
<evidence type="ECO:0000256" key="17">
    <source>
        <dbReference type="PIRSR" id="PIRSR000732-1"/>
    </source>
</evidence>
<accession>A0A367ZSV7</accession>
<keyword evidence="8 16" id="KW-0963">Cytoplasm</keyword>
<dbReference type="PANTHER" id="PTHR46244">
    <property type="entry name" value="PHOSPHOENOLPYRUVATE-PROTEIN PHOSPHOTRANSFERASE"/>
    <property type="match status" value="1"/>
</dbReference>
<dbReference type="InterPro" id="IPR050499">
    <property type="entry name" value="PEP-utilizing_PTS_enzyme"/>
</dbReference>
<evidence type="ECO:0000259" key="21">
    <source>
        <dbReference type="Pfam" id="PF02896"/>
    </source>
</evidence>
<comment type="caution">
    <text evidence="23">The sequence shown here is derived from an EMBL/GenBank/DDBJ whole genome shotgun (WGS) entry which is preliminary data.</text>
</comment>
<dbReference type="Gene3D" id="3.20.20.60">
    <property type="entry name" value="Phosphoenolpyruvate-binding domains"/>
    <property type="match status" value="1"/>
</dbReference>
<dbReference type="Pfam" id="PF02896">
    <property type="entry name" value="PEP-utilizers_C"/>
    <property type="match status" value="1"/>
</dbReference>
<keyword evidence="10 16" id="KW-0808">Transferase</keyword>
<evidence type="ECO:0000256" key="11">
    <source>
        <dbReference type="ARBA" id="ARBA00022683"/>
    </source>
</evidence>
<dbReference type="InterPro" id="IPR036637">
    <property type="entry name" value="Phosphohistidine_dom_sf"/>
</dbReference>
<evidence type="ECO:0000313" key="23">
    <source>
        <dbReference type="EMBL" id="RCK81218.1"/>
    </source>
</evidence>
<evidence type="ECO:0000256" key="2">
    <source>
        <dbReference type="ARBA" id="ARBA00001946"/>
    </source>
</evidence>
<evidence type="ECO:0000256" key="19">
    <source>
        <dbReference type="PIRSR" id="PIRSR000732-3"/>
    </source>
</evidence>
<feature type="binding site" evidence="18">
    <location>
        <begin position="452"/>
        <end position="453"/>
    </location>
    <ligand>
        <name>phosphoenolpyruvate</name>
        <dbReference type="ChEBI" id="CHEBI:58702"/>
    </ligand>
</feature>
<evidence type="ECO:0000256" key="6">
    <source>
        <dbReference type="ARBA" id="ARBA00016544"/>
    </source>
</evidence>
<feature type="binding site" evidence="18">
    <location>
        <position position="463"/>
    </location>
    <ligand>
        <name>phosphoenolpyruvate</name>
        <dbReference type="ChEBI" id="CHEBI:58702"/>
    </ligand>
</feature>
<keyword evidence="13 16" id="KW-0418">Kinase</keyword>
<dbReference type="GO" id="GO:0009401">
    <property type="term" value="P:phosphoenolpyruvate-dependent sugar phosphotransferase system"/>
    <property type="evidence" value="ECO:0007669"/>
    <property type="project" value="UniProtKB-KW"/>
</dbReference>
<feature type="binding site" evidence="19">
    <location>
        <position position="429"/>
    </location>
    <ligand>
        <name>Mg(2+)</name>
        <dbReference type="ChEBI" id="CHEBI:18420"/>
    </ligand>
</feature>
<keyword evidence="12 16" id="KW-0479">Metal-binding</keyword>
<dbReference type="InterPro" id="IPR000121">
    <property type="entry name" value="PEP_util_C"/>
</dbReference>
<dbReference type="InterPro" id="IPR040442">
    <property type="entry name" value="Pyrv_kinase-like_dom_sf"/>
</dbReference>
<dbReference type="GO" id="GO:0008965">
    <property type="term" value="F:phosphoenolpyruvate-protein phosphotransferase activity"/>
    <property type="evidence" value="ECO:0007669"/>
    <property type="project" value="UniProtKB-EC"/>
</dbReference>
<dbReference type="PIRSF" id="PIRSF000732">
    <property type="entry name" value="PTS_enzyme_I"/>
    <property type="match status" value="1"/>
</dbReference>
<name>A0A367ZSV7_9BACT</name>
<keyword evidence="23" id="KW-0670">Pyruvate</keyword>
<feature type="domain" description="PEP-utilising enzyme C-terminal" evidence="21">
    <location>
        <begin position="264"/>
        <end position="538"/>
    </location>
</feature>
<dbReference type="GO" id="GO:0005737">
    <property type="term" value="C:cytoplasm"/>
    <property type="evidence" value="ECO:0007669"/>
    <property type="project" value="UniProtKB-SubCell"/>
</dbReference>
<evidence type="ECO:0000256" key="16">
    <source>
        <dbReference type="PIRNR" id="PIRNR000732"/>
    </source>
</evidence>
<comment type="function">
    <text evidence="16">General (non sugar-specific) component of the phosphoenolpyruvate-dependent sugar phosphotransferase system (sugar PTS). This major carbohydrate active-transport system catalyzes the phosphorylation of incoming sugar substrates concomitantly with their translocation across the cell membrane. Enzyme I transfers the phosphoryl group from phosphoenolpyruvate (PEP) to the phosphoryl carrier protein (HPr).</text>
</comment>
<evidence type="ECO:0000256" key="3">
    <source>
        <dbReference type="ARBA" id="ARBA00004496"/>
    </source>
</evidence>
<dbReference type="SUPFAM" id="SSF52009">
    <property type="entry name" value="Phosphohistidine domain"/>
    <property type="match status" value="1"/>
</dbReference>
<evidence type="ECO:0000256" key="12">
    <source>
        <dbReference type="ARBA" id="ARBA00022723"/>
    </source>
</evidence>
<feature type="binding site" evidence="18">
    <location>
        <position position="300"/>
    </location>
    <ligand>
        <name>phosphoenolpyruvate</name>
        <dbReference type="ChEBI" id="CHEBI:58702"/>
    </ligand>
</feature>
<gene>
    <name evidence="23" type="ORF">OZSIB_2087</name>
</gene>
<dbReference type="InterPro" id="IPR008279">
    <property type="entry name" value="PEP-util_enz_mobile_dom"/>
</dbReference>
<feature type="active site" description="Proton donor" evidence="17">
    <location>
        <position position="500"/>
    </location>
</feature>
<evidence type="ECO:0000256" key="8">
    <source>
        <dbReference type="ARBA" id="ARBA00022490"/>
    </source>
</evidence>
<comment type="similarity">
    <text evidence="4 16">Belongs to the PEP-utilizing enzyme family.</text>
</comment>
<dbReference type="AlphaFoldDB" id="A0A367ZSV7"/>
<keyword evidence="14 16" id="KW-0460">Magnesium</keyword>
<feature type="domain" description="PEP-utilising enzyme mobile" evidence="20">
    <location>
        <begin position="161"/>
        <end position="231"/>
    </location>
</feature>
<dbReference type="Gene3D" id="3.50.30.10">
    <property type="entry name" value="Phosphohistidine domain"/>
    <property type="match status" value="1"/>
</dbReference>
<dbReference type="NCBIfam" id="TIGR01417">
    <property type="entry name" value="PTS_I_fam"/>
    <property type="match status" value="1"/>
</dbReference>
<evidence type="ECO:0000256" key="5">
    <source>
        <dbReference type="ARBA" id="ARBA00012232"/>
    </source>
</evidence>
<evidence type="ECO:0000313" key="24">
    <source>
        <dbReference type="Proteomes" id="UP000252355"/>
    </source>
</evidence>
<feature type="domain" description="Phosphotransferase system enzyme I N-terminal" evidence="22">
    <location>
        <begin position="12"/>
        <end position="134"/>
    </location>
</feature>
<evidence type="ECO:0000259" key="22">
    <source>
        <dbReference type="Pfam" id="PF05524"/>
    </source>
</evidence>
<dbReference type="InterPro" id="IPR015813">
    <property type="entry name" value="Pyrv/PenolPyrv_kinase-like_dom"/>
</dbReference>
<dbReference type="Proteomes" id="UP000252355">
    <property type="component" value="Unassembled WGS sequence"/>
</dbReference>
<evidence type="ECO:0000256" key="14">
    <source>
        <dbReference type="ARBA" id="ARBA00022842"/>
    </source>
</evidence>
<keyword evidence="11 16" id="KW-0598">Phosphotransferase system</keyword>
<evidence type="ECO:0000256" key="1">
    <source>
        <dbReference type="ARBA" id="ARBA00000683"/>
    </source>
</evidence>
<reference evidence="23 24" key="1">
    <citation type="submission" date="2018-05" db="EMBL/GenBank/DDBJ databases">
        <title>A metagenomic window into the 2 km-deep terrestrial subsurface aquifer revealed taxonomically and functionally diverse microbial community comprising novel uncultured bacterial lineages.</title>
        <authorList>
            <person name="Kadnikov V.V."/>
            <person name="Mardanov A.V."/>
            <person name="Beletsky A.V."/>
            <person name="Banks D."/>
            <person name="Pimenov N.V."/>
            <person name="Frank Y.A."/>
            <person name="Karnachuk O.V."/>
            <person name="Ravin N.V."/>
        </authorList>
    </citation>
    <scope>NUCLEOTIDE SEQUENCE [LARGE SCALE GENOMIC DNA]</scope>
    <source>
        <strain evidence="23">BY5</strain>
    </source>
</reference>
<organism evidence="23 24">
    <name type="scientific">Candidatus Ozemobacter sibiricus</name>
    <dbReference type="NCBI Taxonomy" id="2268124"/>
    <lineage>
        <taxon>Bacteria</taxon>
        <taxon>Candidatus Ozemobacteria</taxon>
        <taxon>Candidatus Ozemobacterales</taxon>
        <taxon>Candidatus Ozemobacteraceae</taxon>
        <taxon>Candidatus Ozemobacter</taxon>
    </lineage>
</organism>
<dbReference type="EC" id="2.7.3.9" evidence="5 16"/>
<protein>
    <recommendedName>
        <fullName evidence="6 16">Phosphoenolpyruvate-protein phosphotransferase</fullName>
        <ecNumber evidence="5 16">2.7.3.9</ecNumber>
    </recommendedName>
    <alternativeName>
        <fullName evidence="15 16">Phosphotransferase system, enzyme I</fullName>
    </alternativeName>
</protein>
<evidence type="ECO:0000256" key="10">
    <source>
        <dbReference type="ARBA" id="ARBA00022679"/>
    </source>
</evidence>
<dbReference type="SUPFAM" id="SSF47831">
    <property type="entry name" value="Enzyme I of the PEP:sugar phosphotransferase system HPr-binding (sub)domain"/>
    <property type="match status" value="1"/>
</dbReference>
<dbReference type="SUPFAM" id="SSF51621">
    <property type="entry name" value="Phosphoenolpyruvate/pyruvate domain"/>
    <property type="match status" value="1"/>
</dbReference>
<proteinExistence type="inferred from homology"/>
<evidence type="ECO:0000259" key="20">
    <source>
        <dbReference type="Pfam" id="PF00391"/>
    </source>
</evidence>
<evidence type="ECO:0000256" key="4">
    <source>
        <dbReference type="ARBA" id="ARBA00007837"/>
    </source>
</evidence>
<dbReference type="InterPro" id="IPR024692">
    <property type="entry name" value="PTS_EI"/>
</dbReference>
<dbReference type="EMBL" id="QOQW01000002">
    <property type="protein sequence ID" value="RCK81218.1"/>
    <property type="molecule type" value="Genomic_DNA"/>
</dbReference>
<dbReference type="InterPro" id="IPR006318">
    <property type="entry name" value="PTS_EI-like"/>
</dbReference>
<dbReference type="GO" id="GO:0016301">
    <property type="term" value="F:kinase activity"/>
    <property type="evidence" value="ECO:0007669"/>
    <property type="project" value="UniProtKB-KW"/>
</dbReference>
<dbReference type="PANTHER" id="PTHR46244:SF6">
    <property type="entry name" value="PHOSPHOENOLPYRUVATE-PROTEIN PHOSPHOTRANSFERASE"/>
    <property type="match status" value="1"/>
</dbReference>
<feature type="active site" description="Tele-phosphohistidine intermediate" evidence="17">
    <location>
        <position position="197"/>
    </location>
</feature>
<keyword evidence="9 16" id="KW-0762">Sugar transport</keyword>
<dbReference type="Gene3D" id="1.10.274.10">
    <property type="entry name" value="PtsI, HPr-binding domain"/>
    <property type="match status" value="1"/>
</dbReference>
<feature type="binding site" evidence="18">
    <location>
        <position position="335"/>
    </location>
    <ligand>
        <name>phosphoenolpyruvate</name>
        <dbReference type="ChEBI" id="CHEBI:58702"/>
    </ligand>
</feature>